<dbReference type="Proteomes" id="UP000587070">
    <property type="component" value="Unassembled WGS sequence"/>
</dbReference>
<dbReference type="RefSeq" id="WP_153117330.1">
    <property type="nucleotide sequence ID" value="NZ_JACIGE010000009.1"/>
</dbReference>
<reference evidence="1 2" key="1">
    <citation type="submission" date="2020-08" db="EMBL/GenBank/DDBJ databases">
        <title>Genome sequencing of Purple Non-Sulfur Bacteria from various extreme environments.</title>
        <authorList>
            <person name="Mayer M."/>
        </authorList>
    </citation>
    <scope>NUCLEOTIDE SEQUENCE [LARGE SCALE GENOMIC DNA]</scope>
    <source>
        <strain evidence="1 2">2761</strain>
    </source>
</reference>
<gene>
    <name evidence="1" type="ORF">GGD90_002446</name>
</gene>
<comment type="caution">
    <text evidence="1">The sequence shown here is derived from an EMBL/GenBank/DDBJ whole genome shotgun (WGS) entry which is preliminary data.</text>
</comment>
<dbReference type="EMBL" id="JACIGE010000009">
    <property type="protein sequence ID" value="MBB4248055.1"/>
    <property type="molecule type" value="Genomic_DNA"/>
</dbReference>
<dbReference type="OrthoDB" id="9181944at2"/>
<dbReference type="AlphaFoldDB" id="A0A840G846"/>
<name>A0A840G846_RHOTE</name>
<proteinExistence type="predicted"/>
<evidence type="ECO:0000313" key="1">
    <source>
        <dbReference type="EMBL" id="MBB4248055.1"/>
    </source>
</evidence>
<accession>A0A840G846</accession>
<protein>
    <recommendedName>
        <fullName evidence="3">DUF1484 family protein</fullName>
    </recommendedName>
</protein>
<evidence type="ECO:0000313" key="2">
    <source>
        <dbReference type="Proteomes" id="UP000587070"/>
    </source>
</evidence>
<keyword evidence="2" id="KW-1185">Reference proteome</keyword>
<evidence type="ECO:0008006" key="3">
    <source>
        <dbReference type="Google" id="ProtNLM"/>
    </source>
</evidence>
<organism evidence="1 2">
    <name type="scientific">Rhodocyclus tenuis</name>
    <name type="common">Rhodospirillum tenue</name>
    <dbReference type="NCBI Taxonomy" id="1066"/>
    <lineage>
        <taxon>Bacteria</taxon>
        <taxon>Pseudomonadati</taxon>
        <taxon>Pseudomonadota</taxon>
        <taxon>Betaproteobacteria</taxon>
        <taxon>Rhodocyclales</taxon>
        <taxon>Rhodocyclaceae</taxon>
        <taxon>Rhodocyclus</taxon>
    </lineage>
</organism>
<sequence>MPHRDHEIALLRRELELLMGERQTLLQVVGAAAALIAGLDSKHLPLASVEAADLAATTINALSEETLHDALAAVHAEIAGNEENSARA</sequence>